<accession>A0ABX3WPD4</accession>
<proteinExistence type="predicted"/>
<reference evidence="1 2" key="1">
    <citation type="submission" date="2017-01" db="EMBL/GenBank/DDBJ databases">
        <authorList>
            <person name="Wolfgang W.J."/>
            <person name="Cole J."/>
            <person name="Wroblewski D."/>
            <person name="Mcginnis J."/>
            <person name="Musser K.A."/>
        </authorList>
    </citation>
    <scope>NUCLEOTIDE SEQUENCE [LARGE SCALE GENOMIC DNA]</scope>
    <source>
        <strain evidence="1 2">93087</strain>
    </source>
</reference>
<dbReference type="Proteomes" id="UP000193346">
    <property type="component" value="Unassembled WGS sequence"/>
</dbReference>
<protein>
    <submittedName>
        <fullName evidence="1">Uncharacterized protein</fullName>
    </submittedName>
</protein>
<comment type="caution">
    <text evidence="1">The sequence shown here is derived from an EMBL/GenBank/DDBJ whole genome shotgun (WGS) entry which is preliminary data.</text>
</comment>
<keyword evidence="2" id="KW-1185">Reference proteome</keyword>
<evidence type="ECO:0000313" key="2">
    <source>
        <dbReference type="Proteomes" id="UP000193346"/>
    </source>
</evidence>
<dbReference type="EMBL" id="MTAC01000005">
    <property type="protein sequence ID" value="OSI36074.1"/>
    <property type="molecule type" value="Genomic_DNA"/>
</dbReference>
<organism evidence="1 2">
    <name type="scientific">Neisseria dumasiana</name>
    <dbReference type="NCBI Taxonomy" id="1931275"/>
    <lineage>
        <taxon>Bacteria</taxon>
        <taxon>Pseudomonadati</taxon>
        <taxon>Pseudomonadota</taxon>
        <taxon>Betaproteobacteria</taxon>
        <taxon>Neisseriales</taxon>
        <taxon>Neisseriaceae</taxon>
        <taxon>Neisseria</taxon>
    </lineage>
</organism>
<dbReference type="RefSeq" id="WP_085417917.1">
    <property type="nucleotide sequence ID" value="NZ_CP091509.1"/>
</dbReference>
<evidence type="ECO:0000313" key="1">
    <source>
        <dbReference type="EMBL" id="OSI36074.1"/>
    </source>
</evidence>
<gene>
    <name evidence="1" type="ORF">BV913_02600</name>
</gene>
<name>A0ABX3WPD4_9NEIS</name>
<sequence>MTLKQQIERLCDRIADEFEKLKQNSAVPPYQEFQEGYYTRQQLEQFNGGKPLANSRFVTCPWPKAFQGRPCVQITLDIVSSSSRVQYIQNITESSFDVATNYAADLRGVWFRAYVK</sequence>